<organism evidence="1 2">
    <name type="scientific">Kribbella pratensis</name>
    <dbReference type="NCBI Taxonomy" id="2512112"/>
    <lineage>
        <taxon>Bacteria</taxon>
        <taxon>Bacillati</taxon>
        <taxon>Actinomycetota</taxon>
        <taxon>Actinomycetes</taxon>
        <taxon>Propionibacteriales</taxon>
        <taxon>Kribbellaceae</taxon>
        <taxon>Kribbella</taxon>
    </lineage>
</organism>
<proteinExistence type="predicted"/>
<protein>
    <submittedName>
        <fullName evidence="1">Uncharacterized protein</fullName>
    </submittedName>
</protein>
<evidence type="ECO:0000313" key="1">
    <source>
        <dbReference type="EMBL" id="TDW90562.1"/>
    </source>
</evidence>
<sequence length="48" mass="4945">MTDAQAITMPRAGDVPAGVGPVGAIVMAWASGYQALVRAVVFGDDVRR</sequence>
<keyword evidence="2" id="KW-1185">Reference proteome</keyword>
<reference evidence="1 2" key="1">
    <citation type="submission" date="2019-03" db="EMBL/GenBank/DDBJ databases">
        <title>Genomic Encyclopedia of Type Strains, Phase III (KMG-III): the genomes of soil and plant-associated and newly described type strains.</title>
        <authorList>
            <person name="Whitman W."/>
        </authorList>
    </citation>
    <scope>NUCLEOTIDE SEQUENCE [LARGE SCALE GENOMIC DNA]</scope>
    <source>
        <strain evidence="1 2">VKMAc-2574</strain>
    </source>
</reference>
<gene>
    <name evidence="1" type="ORF">EV137_4382</name>
</gene>
<evidence type="ECO:0000313" key="2">
    <source>
        <dbReference type="Proteomes" id="UP000295060"/>
    </source>
</evidence>
<accession>A0ABY2FGQ3</accession>
<dbReference type="EMBL" id="SODU01000002">
    <property type="protein sequence ID" value="TDW90562.1"/>
    <property type="molecule type" value="Genomic_DNA"/>
</dbReference>
<dbReference type="Proteomes" id="UP000295060">
    <property type="component" value="Unassembled WGS sequence"/>
</dbReference>
<comment type="caution">
    <text evidence="1">The sequence shown here is derived from an EMBL/GenBank/DDBJ whole genome shotgun (WGS) entry which is preliminary data.</text>
</comment>
<name>A0ABY2FGQ3_9ACTN</name>